<protein>
    <submittedName>
        <fullName evidence="1">Uncharacterized protein</fullName>
    </submittedName>
</protein>
<dbReference type="Proteomes" id="UP000518605">
    <property type="component" value="Unassembled WGS sequence"/>
</dbReference>
<dbReference type="RefSeq" id="WP_183569857.1">
    <property type="nucleotide sequence ID" value="NZ_CBCSLB010000021.1"/>
</dbReference>
<dbReference type="AlphaFoldDB" id="A0A7W5CCQ2"/>
<organism evidence="1 2">
    <name type="scientific">Paenibacillus endophyticus</name>
    <dbReference type="NCBI Taxonomy" id="1294268"/>
    <lineage>
        <taxon>Bacteria</taxon>
        <taxon>Bacillati</taxon>
        <taxon>Bacillota</taxon>
        <taxon>Bacilli</taxon>
        <taxon>Bacillales</taxon>
        <taxon>Paenibacillaceae</taxon>
        <taxon>Paenibacillus</taxon>
    </lineage>
</organism>
<sequence length="207" mass="23580">MNVFLLNSELHGARHVPAFLRDHYVGFEWPGIGDLEQLSKEAGQEKAVQACDQKGAALLDRLLEIGSFVYDMQDGDYLFLADGDHVHMGDLGDYYYVDRPSEEEAGLCHRRGVTWLKSLLRSELHPELKSFVDRKVTISKLERKVTPEQIEHWLDKPFGQARDTERTCAVDQETIKLALDILRKAMRSGDADRRERAAIAVLQFAKP</sequence>
<proteinExistence type="predicted"/>
<evidence type="ECO:0000313" key="2">
    <source>
        <dbReference type="Proteomes" id="UP000518605"/>
    </source>
</evidence>
<accession>A0A7W5CCQ2</accession>
<dbReference type="EMBL" id="JACHXW010000023">
    <property type="protein sequence ID" value="MBB3155297.1"/>
    <property type="molecule type" value="Genomic_DNA"/>
</dbReference>
<name>A0A7W5CCQ2_9BACL</name>
<gene>
    <name evidence="1" type="ORF">FHS16_005405</name>
</gene>
<evidence type="ECO:0000313" key="1">
    <source>
        <dbReference type="EMBL" id="MBB3155297.1"/>
    </source>
</evidence>
<keyword evidence="2" id="KW-1185">Reference proteome</keyword>
<comment type="caution">
    <text evidence="1">The sequence shown here is derived from an EMBL/GenBank/DDBJ whole genome shotgun (WGS) entry which is preliminary data.</text>
</comment>
<reference evidence="1 2" key="1">
    <citation type="submission" date="2020-08" db="EMBL/GenBank/DDBJ databases">
        <title>Genomic Encyclopedia of Type Strains, Phase III (KMG-III): the genomes of soil and plant-associated and newly described type strains.</title>
        <authorList>
            <person name="Whitman W."/>
        </authorList>
    </citation>
    <scope>NUCLEOTIDE SEQUENCE [LARGE SCALE GENOMIC DNA]</scope>
    <source>
        <strain evidence="1 2">CECT 8234</strain>
    </source>
</reference>